<dbReference type="Gramene" id="OB05G22960.1">
    <property type="protein sequence ID" value="OB05G22960.1"/>
    <property type="gene ID" value="OB05G22960"/>
</dbReference>
<sequence length="125" mass="12802">MTTAAVTTLTVLTKADLETLYGCGGDTAKHAGDAGYADDDAPAAGHHDARDVLDPGEDAAQVDRHDDVEVGEVDGGGGSSGKDDNSSSREQLAVVNGSRGVEDDYGYCDGGSDDRDDDEDSLPVI</sequence>
<accession>J3M6S2</accession>
<dbReference type="AlphaFoldDB" id="J3M6S2"/>
<feature type="region of interest" description="Disordered" evidence="1">
    <location>
        <begin position="28"/>
        <end position="125"/>
    </location>
</feature>
<organism evidence="2">
    <name type="scientific">Oryza brachyantha</name>
    <name type="common">malo sina</name>
    <dbReference type="NCBI Taxonomy" id="4533"/>
    <lineage>
        <taxon>Eukaryota</taxon>
        <taxon>Viridiplantae</taxon>
        <taxon>Streptophyta</taxon>
        <taxon>Embryophyta</taxon>
        <taxon>Tracheophyta</taxon>
        <taxon>Spermatophyta</taxon>
        <taxon>Magnoliopsida</taxon>
        <taxon>Liliopsida</taxon>
        <taxon>Poales</taxon>
        <taxon>Poaceae</taxon>
        <taxon>BOP clade</taxon>
        <taxon>Oryzoideae</taxon>
        <taxon>Oryzeae</taxon>
        <taxon>Oryzinae</taxon>
        <taxon>Oryza</taxon>
    </lineage>
</organism>
<proteinExistence type="predicted"/>
<dbReference type="Proteomes" id="UP000006038">
    <property type="component" value="Chromosome 5"/>
</dbReference>
<dbReference type="HOGENOM" id="CLU_1996135_0_0_1"/>
<name>J3M6S2_ORYBR</name>
<reference evidence="2" key="2">
    <citation type="submission" date="2013-04" db="UniProtKB">
        <authorList>
            <consortium name="EnsemblPlants"/>
        </authorList>
    </citation>
    <scope>IDENTIFICATION</scope>
</reference>
<evidence type="ECO:0000313" key="2">
    <source>
        <dbReference type="EnsemblPlants" id="OB05G22960.1"/>
    </source>
</evidence>
<evidence type="ECO:0000313" key="3">
    <source>
        <dbReference type="Proteomes" id="UP000006038"/>
    </source>
</evidence>
<dbReference type="EnsemblPlants" id="OB05G22960.1">
    <property type="protein sequence ID" value="OB05G22960.1"/>
    <property type="gene ID" value="OB05G22960"/>
</dbReference>
<keyword evidence="3" id="KW-1185">Reference proteome</keyword>
<protein>
    <submittedName>
        <fullName evidence="2">Uncharacterized protein</fullName>
    </submittedName>
</protein>
<evidence type="ECO:0000256" key="1">
    <source>
        <dbReference type="SAM" id="MobiDB-lite"/>
    </source>
</evidence>
<feature type="compositionally biased region" description="Acidic residues" evidence="1">
    <location>
        <begin position="114"/>
        <end position="125"/>
    </location>
</feature>
<reference evidence="2" key="1">
    <citation type="journal article" date="2013" name="Nat. Commun.">
        <title>Whole-genome sequencing of Oryza brachyantha reveals mechanisms underlying Oryza genome evolution.</title>
        <authorList>
            <person name="Chen J."/>
            <person name="Huang Q."/>
            <person name="Gao D."/>
            <person name="Wang J."/>
            <person name="Lang Y."/>
            <person name="Liu T."/>
            <person name="Li B."/>
            <person name="Bai Z."/>
            <person name="Luis Goicoechea J."/>
            <person name="Liang C."/>
            <person name="Chen C."/>
            <person name="Zhang W."/>
            <person name="Sun S."/>
            <person name="Liao Y."/>
            <person name="Zhang X."/>
            <person name="Yang L."/>
            <person name="Song C."/>
            <person name="Wang M."/>
            <person name="Shi J."/>
            <person name="Liu G."/>
            <person name="Liu J."/>
            <person name="Zhou H."/>
            <person name="Zhou W."/>
            <person name="Yu Q."/>
            <person name="An N."/>
            <person name="Chen Y."/>
            <person name="Cai Q."/>
            <person name="Wang B."/>
            <person name="Liu B."/>
            <person name="Min J."/>
            <person name="Huang Y."/>
            <person name="Wu H."/>
            <person name="Li Z."/>
            <person name="Zhang Y."/>
            <person name="Yin Y."/>
            <person name="Song W."/>
            <person name="Jiang J."/>
            <person name="Jackson S.A."/>
            <person name="Wing R.A."/>
            <person name="Wang J."/>
            <person name="Chen M."/>
        </authorList>
    </citation>
    <scope>NUCLEOTIDE SEQUENCE [LARGE SCALE GENOMIC DNA]</scope>
    <source>
        <strain evidence="2">cv. IRGC 101232</strain>
    </source>
</reference>